<dbReference type="EMBL" id="QGKS01000076">
    <property type="protein sequence ID" value="PWR17022.1"/>
    <property type="molecule type" value="Genomic_DNA"/>
</dbReference>
<reference evidence="2 3" key="1">
    <citation type="submission" date="2018-05" db="EMBL/GenBank/DDBJ databases">
        <title>Micromonosporas from Atacama Desert.</title>
        <authorList>
            <person name="Carro L."/>
            <person name="Golinska P."/>
            <person name="Klenk H.-P."/>
            <person name="Goodfellow M."/>
        </authorList>
    </citation>
    <scope>NUCLEOTIDE SEQUENCE [LARGE SCALE GENOMIC DNA]</scope>
    <source>
        <strain evidence="2 3">4G51</strain>
    </source>
</reference>
<name>A0A317DRR8_9ACTN</name>
<proteinExistence type="predicted"/>
<organism evidence="2 3">
    <name type="scientific">Micromonospora sicca</name>
    <dbReference type="NCBI Taxonomy" id="2202420"/>
    <lineage>
        <taxon>Bacteria</taxon>
        <taxon>Bacillati</taxon>
        <taxon>Actinomycetota</taxon>
        <taxon>Actinomycetes</taxon>
        <taxon>Micromonosporales</taxon>
        <taxon>Micromonosporaceae</taxon>
        <taxon>Micromonospora</taxon>
    </lineage>
</organism>
<evidence type="ECO:0000313" key="3">
    <source>
        <dbReference type="Proteomes" id="UP000246050"/>
    </source>
</evidence>
<dbReference type="Proteomes" id="UP000246050">
    <property type="component" value="Unassembled WGS sequence"/>
</dbReference>
<gene>
    <name evidence="2" type="ORF">DKT69_02475</name>
</gene>
<dbReference type="AlphaFoldDB" id="A0A317DRR8"/>
<evidence type="ECO:0000313" key="2">
    <source>
        <dbReference type="EMBL" id="PWR17022.1"/>
    </source>
</evidence>
<sequence length="91" mass="10082">MWRTSGTICGDPVAAGRLAVHSDLMSDSGSGAHYYWCTRHHRVETDDNVCPAKHVLGPYPSAADAENALQKVQERNEAWEAEDARWAGEDR</sequence>
<comment type="caution">
    <text evidence="2">The sequence shown here is derived from an EMBL/GenBank/DDBJ whole genome shotgun (WGS) entry which is preliminary data.</text>
</comment>
<accession>A0A317DRR8</accession>
<feature type="compositionally biased region" description="Basic and acidic residues" evidence="1">
    <location>
        <begin position="72"/>
        <end position="91"/>
    </location>
</feature>
<feature type="region of interest" description="Disordered" evidence="1">
    <location>
        <begin position="68"/>
        <end position="91"/>
    </location>
</feature>
<protein>
    <submittedName>
        <fullName evidence="2">Uncharacterized protein</fullName>
    </submittedName>
</protein>
<dbReference type="OrthoDB" id="3268477at2"/>
<evidence type="ECO:0000256" key="1">
    <source>
        <dbReference type="SAM" id="MobiDB-lite"/>
    </source>
</evidence>